<dbReference type="OrthoDB" id="9898017at2759"/>
<gene>
    <name evidence="5" type="primary">VTCN1_2</name>
    <name evidence="5" type="ORF">EYF80_066407</name>
</gene>
<keyword evidence="6" id="KW-1185">Reference proteome</keyword>
<keyword evidence="3" id="KW-0393">Immunoglobulin domain</keyword>
<protein>
    <submittedName>
        <fullName evidence="5">V-set domain-containing T-cell activation inhibitor 1</fullName>
    </submittedName>
</protein>
<accession>A0A4Z2E410</accession>
<organism evidence="5 6">
    <name type="scientific">Liparis tanakae</name>
    <name type="common">Tanaka's snailfish</name>
    <dbReference type="NCBI Taxonomy" id="230148"/>
    <lineage>
        <taxon>Eukaryota</taxon>
        <taxon>Metazoa</taxon>
        <taxon>Chordata</taxon>
        <taxon>Craniata</taxon>
        <taxon>Vertebrata</taxon>
        <taxon>Euteleostomi</taxon>
        <taxon>Actinopterygii</taxon>
        <taxon>Neopterygii</taxon>
        <taxon>Teleostei</taxon>
        <taxon>Neoteleostei</taxon>
        <taxon>Acanthomorphata</taxon>
        <taxon>Eupercaria</taxon>
        <taxon>Perciformes</taxon>
        <taxon>Cottioidei</taxon>
        <taxon>Cottales</taxon>
        <taxon>Liparidae</taxon>
        <taxon>Liparis</taxon>
    </lineage>
</organism>
<dbReference type="InterPro" id="IPR013783">
    <property type="entry name" value="Ig-like_fold"/>
</dbReference>
<dbReference type="GO" id="GO:0050852">
    <property type="term" value="P:T cell receptor signaling pathway"/>
    <property type="evidence" value="ECO:0007669"/>
    <property type="project" value="TreeGrafter"/>
</dbReference>
<comment type="subcellular location">
    <subcellularLocation>
        <location evidence="1">Membrane</location>
    </subcellularLocation>
</comment>
<dbReference type="Proteomes" id="UP000314294">
    <property type="component" value="Unassembled WGS sequence"/>
</dbReference>
<dbReference type="PROSITE" id="PS50835">
    <property type="entry name" value="IG_LIKE"/>
    <property type="match status" value="1"/>
</dbReference>
<evidence type="ECO:0000256" key="2">
    <source>
        <dbReference type="ARBA" id="ARBA00023136"/>
    </source>
</evidence>
<dbReference type="EMBL" id="SRLO01018373">
    <property type="protein sequence ID" value="TNN23471.1"/>
    <property type="molecule type" value="Genomic_DNA"/>
</dbReference>
<dbReference type="Pfam" id="PF07686">
    <property type="entry name" value="V-set"/>
    <property type="match status" value="1"/>
</dbReference>
<dbReference type="InterPro" id="IPR036179">
    <property type="entry name" value="Ig-like_dom_sf"/>
</dbReference>
<dbReference type="GO" id="GO:0005102">
    <property type="term" value="F:signaling receptor binding"/>
    <property type="evidence" value="ECO:0007669"/>
    <property type="project" value="TreeGrafter"/>
</dbReference>
<dbReference type="Gene3D" id="2.60.40.10">
    <property type="entry name" value="Immunoglobulins"/>
    <property type="match status" value="1"/>
</dbReference>
<dbReference type="GO" id="GO:0009897">
    <property type="term" value="C:external side of plasma membrane"/>
    <property type="evidence" value="ECO:0007669"/>
    <property type="project" value="TreeGrafter"/>
</dbReference>
<dbReference type="PANTHER" id="PTHR24100">
    <property type="entry name" value="BUTYROPHILIN"/>
    <property type="match status" value="1"/>
</dbReference>
<dbReference type="SUPFAM" id="SSF48726">
    <property type="entry name" value="Immunoglobulin"/>
    <property type="match status" value="1"/>
</dbReference>
<dbReference type="SMART" id="SM00409">
    <property type="entry name" value="IG"/>
    <property type="match status" value="1"/>
</dbReference>
<feature type="domain" description="Ig-like" evidence="4">
    <location>
        <begin position="21"/>
        <end position="114"/>
    </location>
</feature>
<evidence type="ECO:0000313" key="5">
    <source>
        <dbReference type="EMBL" id="TNN23471.1"/>
    </source>
</evidence>
<keyword evidence="2" id="KW-0472">Membrane</keyword>
<dbReference type="InterPro" id="IPR007110">
    <property type="entry name" value="Ig-like_dom"/>
</dbReference>
<reference evidence="5 6" key="1">
    <citation type="submission" date="2019-03" db="EMBL/GenBank/DDBJ databases">
        <title>First draft genome of Liparis tanakae, snailfish: a comprehensive survey of snailfish specific genes.</title>
        <authorList>
            <person name="Kim W."/>
            <person name="Song I."/>
            <person name="Jeong J.-H."/>
            <person name="Kim D."/>
            <person name="Kim S."/>
            <person name="Ryu S."/>
            <person name="Song J.Y."/>
            <person name="Lee S.K."/>
        </authorList>
    </citation>
    <scope>NUCLEOTIDE SEQUENCE [LARGE SCALE GENOMIC DNA]</scope>
    <source>
        <tissue evidence="5">Muscle</tissue>
    </source>
</reference>
<evidence type="ECO:0000313" key="6">
    <source>
        <dbReference type="Proteomes" id="UP000314294"/>
    </source>
</evidence>
<dbReference type="InterPro" id="IPR050504">
    <property type="entry name" value="IgSF_BTN/MOG"/>
</dbReference>
<name>A0A4Z2E410_9TELE</name>
<dbReference type="InterPro" id="IPR003599">
    <property type="entry name" value="Ig_sub"/>
</dbReference>
<evidence type="ECO:0000259" key="4">
    <source>
        <dbReference type="PROSITE" id="PS50835"/>
    </source>
</evidence>
<comment type="caution">
    <text evidence="5">The sequence shown here is derived from an EMBL/GenBank/DDBJ whole genome shotgun (WGS) entry which is preliminary data.</text>
</comment>
<proteinExistence type="predicted"/>
<evidence type="ECO:0000256" key="3">
    <source>
        <dbReference type="ARBA" id="ARBA00023319"/>
    </source>
</evidence>
<dbReference type="AlphaFoldDB" id="A0A4Z2E410"/>
<evidence type="ECO:0000256" key="1">
    <source>
        <dbReference type="ARBA" id="ARBA00004370"/>
    </source>
</evidence>
<sequence>MFESLGDASGDGPVAIRTWVGEAVILPCRINVSRRQDVPSVEWSKRGLTPNVCFLYRAGCETFEEKNPVFLFRTGLFLEELKNGNASLRLSDVRLTDAGIYECRRLQGAPRVVSIVELFVGTSENTHTFFLKSLRRWVSIHNDRPSCSFVTIKRI</sequence>
<dbReference type="PANTHER" id="PTHR24100:SF151">
    <property type="entry name" value="ICOS LIGAND"/>
    <property type="match status" value="1"/>
</dbReference>
<dbReference type="GO" id="GO:0001817">
    <property type="term" value="P:regulation of cytokine production"/>
    <property type="evidence" value="ECO:0007669"/>
    <property type="project" value="TreeGrafter"/>
</dbReference>
<dbReference type="InterPro" id="IPR013106">
    <property type="entry name" value="Ig_V-set"/>
</dbReference>